<reference evidence="4" key="1">
    <citation type="submission" date="2023-01" db="EMBL/GenBank/DDBJ databases">
        <title>Xenophilus mangrovi sp. nov., isolated from soil of Mangrove nature reserve.</title>
        <authorList>
            <person name="Xu S."/>
            <person name="Liu Z."/>
            <person name="Xu Y."/>
        </authorList>
    </citation>
    <scope>NUCLEOTIDE SEQUENCE</scope>
    <source>
        <strain evidence="4">YW8</strain>
    </source>
</reference>
<dbReference type="InterPro" id="IPR029058">
    <property type="entry name" value="AB_hydrolase_fold"/>
</dbReference>
<dbReference type="PANTHER" id="PTHR10655:SF17">
    <property type="entry name" value="LYSOPHOSPHOLIPASE-LIKE PROTEIN 1"/>
    <property type="match status" value="1"/>
</dbReference>
<evidence type="ECO:0000313" key="4">
    <source>
        <dbReference type="EMBL" id="MDA7417404.1"/>
    </source>
</evidence>
<dbReference type="PANTHER" id="PTHR10655">
    <property type="entry name" value="LYSOPHOSPHOLIPASE-RELATED"/>
    <property type="match status" value="1"/>
</dbReference>
<evidence type="ECO:0000256" key="2">
    <source>
        <dbReference type="ARBA" id="ARBA00022801"/>
    </source>
</evidence>
<dbReference type="InterPro" id="IPR003140">
    <property type="entry name" value="PLipase/COase/thioEstase"/>
</dbReference>
<organism evidence="4 5">
    <name type="scientific">Xenophilus arseniciresistens</name>
    <dbReference type="NCBI Taxonomy" id="1283306"/>
    <lineage>
        <taxon>Bacteria</taxon>
        <taxon>Pseudomonadati</taxon>
        <taxon>Pseudomonadota</taxon>
        <taxon>Betaproteobacteria</taxon>
        <taxon>Burkholderiales</taxon>
        <taxon>Comamonadaceae</taxon>
        <taxon>Xenophilus</taxon>
    </lineage>
</organism>
<dbReference type="AlphaFoldDB" id="A0AAE3ND40"/>
<keyword evidence="5" id="KW-1185">Reference proteome</keyword>
<dbReference type="InterPro" id="IPR050565">
    <property type="entry name" value="LYPA1-2/EST-like"/>
</dbReference>
<protein>
    <submittedName>
        <fullName evidence="4">Dienelactone hydrolase family protein</fullName>
    </submittedName>
</protein>
<sequence>MAVRPAIEIETGAAPRATVMLMHGLGADGNDFAPIVPELAPMLAAVGPVRFVFPNAPERPVTINGGYVMPAWYDILGPGRPEDEAGLRASQSEIEALIAREKARGVPAGRLVLAGFSQGCAMALLTGLRHAERLAGIVGLSGYLPLAASTAAERHPANAATPIFLAHGRQDEIVTLARATASRDALLQLGAPVQWREYAMPHSVCAEEIADLGRFLVEVLGSAQAG</sequence>
<comment type="similarity">
    <text evidence="1">Belongs to the AB hydrolase superfamily. AB hydrolase 2 family.</text>
</comment>
<accession>A0AAE3ND40</accession>
<name>A0AAE3ND40_9BURK</name>
<dbReference type="EMBL" id="JAQIPB010000006">
    <property type="protein sequence ID" value="MDA7417404.1"/>
    <property type="molecule type" value="Genomic_DNA"/>
</dbReference>
<dbReference type="Proteomes" id="UP001212602">
    <property type="component" value="Unassembled WGS sequence"/>
</dbReference>
<evidence type="ECO:0000259" key="3">
    <source>
        <dbReference type="Pfam" id="PF02230"/>
    </source>
</evidence>
<dbReference type="RefSeq" id="WP_271428634.1">
    <property type="nucleotide sequence ID" value="NZ_JAQIPB010000006.1"/>
</dbReference>
<dbReference type="GO" id="GO:0016787">
    <property type="term" value="F:hydrolase activity"/>
    <property type="evidence" value="ECO:0007669"/>
    <property type="project" value="UniProtKB-KW"/>
</dbReference>
<dbReference type="SUPFAM" id="SSF53474">
    <property type="entry name" value="alpha/beta-Hydrolases"/>
    <property type="match status" value="1"/>
</dbReference>
<keyword evidence="2 4" id="KW-0378">Hydrolase</keyword>
<proteinExistence type="inferred from homology"/>
<feature type="domain" description="Phospholipase/carboxylesterase/thioesterase" evidence="3">
    <location>
        <begin position="12"/>
        <end position="217"/>
    </location>
</feature>
<dbReference type="Gene3D" id="3.40.50.1820">
    <property type="entry name" value="alpha/beta hydrolase"/>
    <property type="match status" value="1"/>
</dbReference>
<dbReference type="Pfam" id="PF02230">
    <property type="entry name" value="Abhydrolase_2"/>
    <property type="match status" value="1"/>
</dbReference>
<gene>
    <name evidence="4" type="ORF">PGB34_13625</name>
</gene>
<comment type="caution">
    <text evidence="4">The sequence shown here is derived from an EMBL/GenBank/DDBJ whole genome shotgun (WGS) entry which is preliminary data.</text>
</comment>
<evidence type="ECO:0000313" key="5">
    <source>
        <dbReference type="Proteomes" id="UP001212602"/>
    </source>
</evidence>
<evidence type="ECO:0000256" key="1">
    <source>
        <dbReference type="ARBA" id="ARBA00006499"/>
    </source>
</evidence>